<accession>A0ABQ0UYN8</accession>
<feature type="domain" description="Integrase catalytic" evidence="2">
    <location>
        <begin position="107"/>
        <end position="269"/>
    </location>
</feature>
<dbReference type="EMBL" id="BJUX01000019">
    <property type="protein sequence ID" value="GEK89634.1"/>
    <property type="molecule type" value="Genomic_DNA"/>
</dbReference>
<dbReference type="PANTHER" id="PTHR46889:SF4">
    <property type="entry name" value="TRANSPOSASE INSO FOR INSERTION SEQUENCE ELEMENT IS911B-RELATED"/>
    <property type="match status" value="1"/>
</dbReference>
<dbReference type="InterPro" id="IPR036397">
    <property type="entry name" value="RNaseH_sf"/>
</dbReference>
<gene>
    <name evidence="3" type="ORF">APU01nite_16730</name>
</gene>
<dbReference type="InterPro" id="IPR025948">
    <property type="entry name" value="HTH-like_dom"/>
</dbReference>
<dbReference type="PROSITE" id="PS50994">
    <property type="entry name" value="INTEGRASE"/>
    <property type="match status" value="1"/>
</dbReference>
<dbReference type="Pfam" id="PF00665">
    <property type="entry name" value="rve"/>
    <property type="match status" value="1"/>
</dbReference>
<evidence type="ECO:0000313" key="3">
    <source>
        <dbReference type="EMBL" id="GEK89634.1"/>
    </source>
</evidence>
<proteinExistence type="predicted"/>
<sequence>MLCNIIDVSRSGYYKWLNHTPSRWEEETERLMSWIKERFYHYNGIFGYRRLTIDLNRASKTKRYNKKRVRRLMIQMGLKSYIRRSNGYCTRTSYKNIEENHLNREFEADKPNEKWVTDITHLHYGDGQKAYLSAIKDLYDGSIIAYKLRKHNDNPLVMATLKDALETNPNATPLLHSDRGSQYTSKTYRQLTTEAGITRSMSRVGKCIDNGPMESFFGHFKCESYKLKHYSTYEELERDIQKYMKFYNYERFQETRNSLTPMEYRYQAAA</sequence>
<evidence type="ECO:0000256" key="1">
    <source>
        <dbReference type="ARBA" id="ARBA00002286"/>
    </source>
</evidence>
<organism evidence="3 4">
    <name type="scientific">Alkalibacterium putridalgicola</name>
    <dbReference type="NCBI Taxonomy" id="426703"/>
    <lineage>
        <taxon>Bacteria</taxon>
        <taxon>Bacillati</taxon>
        <taxon>Bacillota</taxon>
        <taxon>Bacilli</taxon>
        <taxon>Lactobacillales</taxon>
        <taxon>Carnobacteriaceae</taxon>
        <taxon>Alkalibacterium</taxon>
    </lineage>
</organism>
<evidence type="ECO:0000259" key="2">
    <source>
        <dbReference type="PROSITE" id="PS50994"/>
    </source>
</evidence>
<dbReference type="InterPro" id="IPR012337">
    <property type="entry name" value="RNaseH-like_sf"/>
</dbReference>
<dbReference type="Pfam" id="PF13333">
    <property type="entry name" value="rve_2"/>
    <property type="match status" value="1"/>
</dbReference>
<reference evidence="3 4" key="1">
    <citation type="submission" date="2019-07" db="EMBL/GenBank/DDBJ databases">
        <title>Whole genome shotgun sequence of Alkalibacterium putridalgicola NBRC 103243.</title>
        <authorList>
            <person name="Hosoyama A."/>
            <person name="Uohara A."/>
            <person name="Ohji S."/>
            <person name="Ichikawa N."/>
        </authorList>
    </citation>
    <scope>NUCLEOTIDE SEQUENCE [LARGE SCALE GENOMIC DNA]</scope>
    <source>
        <strain evidence="3 4">NBRC 103243</strain>
    </source>
</reference>
<dbReference type="NCBIfam" id="NF033516">
    <property type="entry name" value="transpos_IS3"/>
    <property type="match status" value="1"/>
</dbReference>
<protein>
    <submittedName>
        <fullName evidence="3">Transposase</fullName>
    </submittedName>
</protein>
<comment type="caution">
    <text evidence="3">The sequence shown here is derived from an EMBL/GenBank/DDBJ whole genome shotgun (WGS) entry which is preliminary data.</text>
</comment>
<dbReference type="InterPro" id="IPR048020">
    <property type="entry name" value="Transpos_IS3"/>
</dbReference>
<dbReference type="InterPro" id="IPR001584">
    <property type="entry name" value="Integrase_cat-core"/>
</dbReference>
<dbReference type="SUPFAM" id="SSF53098">
    <property type="entry name" value="Ribonuclease H-like"/>
    <property type="match status" value="1"/>
</dbReference>
<dbReference type="InterPro" id="IPR050900">
    <property type="entry name" value="Transposase_IS3/IS150/IS904"/>
</dbReference>
<evidence type="ECO:0000313" key="4">
    <source>
        <dbReference type="Proteomes" id="UP000321425"/>
    </source>
</evidence>
<dbReference type="Gene3D" id="3.30.420.10">
    <property type="entry name" value="Ribonuclease H-like superfamily/Ribonuclease H"/>
    <property type="match status" value="1"/>
</dbReference>
<dbReference type="PANTHER" id="PTHR46889">
    <property type="entry name" value="TRANSPOSASE INSF FOR INSERTION SEQUENCE IS3B-RELATED"/>
    <property type="match status" value="1"/>
</dbReference>
<dbReference type="Pfam" id="PF13276">
    <property type="entry name" value="HTH_21"/>
    <property type="match status" value="1"/>
</dbReference>
<dbReference type="Proteomes" id="UP000321425">
    <property type="component" value="Unassembled WGS sequence"/>
</dbReference>
<comment type="function">
    <text evidence="1">Involved in the transposition of the insertion sequence.</text>
</comment>
<keyword evidence="4" id="KW-1185">Reference proteome</keyword>
<name>A0ABQ0UYN8_9LACT</name>